<dbReference type="PANTHER" id="PTHR43369:SF2">
    <property type="entry name" value="PHOSPHORIBOSYLGLYCINAMIDE FORMYLTRANSFERASE"/>
    <property type="match status" value="1"/>
</dbReference>
<evidence type="ECO:0000256" key="2">
    <source>
        <dbReference type="ARBA" id="ARBA00012254"/>
    </source>
</evidence>
<dbReference type="RefSeq" id="WP_091771418.1">
    <property type="nucleotide sequence ID" value="NZ_FNHG01000019.1"/>
</dbReference>
<dbReference type="STRING" id="144026.SAMN04488568_11932"/>
<evidence type="ECO:0000256" key="4">
    <source>
        <dbReference type="ARBA" id="ARBA00022755"/>
    </source>
</evidence>
<dbReference type="SUPFAM" id="SSF53328">
    <property type="entry name" value="Formyltransferase"/>
    <property type="match status" value="1"/>
</dbReference>
<dbReference type="OrthoDB" id="5355061at2"/>
<dbReference type="GO" id="GO:0006189">
    <property type="term" value="P:'de novo' IMP biosynthetic process"/>
    <property type="evidence" value="ECO:0007669"/>
    <property type="project" value="TreeGrafter"/>
</dbReference>
<dbReference type="AlphaFoldDB" id="A0A1G9VG73"/>
<gene>
    <name evidence="7" type="ORF">SAMN04488568_11932</name>
</gene>
<sequence>MHVLILSPYPDSLIAPITARGDRVTVRSDLLNEADFAAIRPDWVVSYGYRRLITAPVLDLYAGRIVNLHISLLPYNRGADPNFWSWVDNTPKGVTLHLIDGEMDTGPILVQREVKLDPDLETLKSSYLRLRQEIEDVFARHWDAIASGQLPPQVQTTCLPMHRAADKTELFARLPQGWDTPARIAMRLLSGASSPGEAGGADGRGRTTN</sequence>
<dbReference type="GO" id="GO:0005829">
    <property type="term" value="C:cytosol"/>
    <property type="evidence" value="ECO:0007669"/>
    <property type="project" value="TreeGrafter"/>
</dbReference>
<keyword evidence="8" id="KW-1185">Reference proteome</keyword>
<keyword evidence="4" id="KW-0658">Purine biosynthesis</keyword>
<protein>
    <recommendedName>
        <fullName evidence="2">phosphoribosylglycinamide formyltransferase 1</fullName>
        <ecNumber evidence="2">2.1.2.2</ecNumber>
    </recommendedName>
</protein>
<dbReference type="Gene3D" id="3.40.50.170">
    <property type="entry name" value="Formyl transferase, N-terminal domain"/>
    <property type="match status" value="1"/>
</dbReference>
<proteinExistence type="predicted"/>
<dbReference type="InterPro" id="IPR036477">
    <property type="entry name" value="Formyl_transf_N_sf"/>
</dbReference>
<dbReference type="GO" id="GO:0004644">
    <property type="term" value="F:phosphoribosylglycinamide formyltransferase activity"/>
    <property type="evidence" value="ECO:0007669"/>
    <property type="project" value="UniProtKB-EC"/>
</dbReference>
<name>A0A1G9VG73_9PROT</name>
<evidence type="ECO:0000313" key="8">
    <source>
        <dbReference type="Proteomes" id="UP000199759"/>
    </source>
</evidence>
<dbReference type="Pfam" id="PF00551">
    <property type="entry name" value="Formyl_trans_N"/>
    <property type="match status" value="1"/>
</dbReference>
<feature type="region of interest" description="Disordered" evidence="5">
    <location>
        <begin position="190"/>
        <end position="209"/>
    </location>
</feature>
<dbReference type="Proteomes" id="UP000199759">
    <property type="component" value="Unassembled WGS sequence"/>
</dbReference>
<evidence type="ECO:0000256" key="5">
    <source>
        <dbReference type="SAM" id="MobiDB-lite"/>
    </source>
</evidence>
<dbReference type="EC" id="2.1.2.2" evidence="2"/>
<reference evidence="7 8" key="1">
    <citation type="submission" date="2016-10" db="EMBL/GenBank/DDBJ databases">
        <authorList>
            <person name="de Groot N.N."/>
        </authorList>
    </citation>
    <scope>NUCLEOTIDE SEQUENCE [LARGE SCALE GENOMIC DNA]</scope>
    <source>
        <strain evidence="7 8">DSM 16077</strain>
    </source>
</reference>
<evidence type="ECO:0000256" key="1">
    <source>
        <dbReference type="ARBA" id="ARBA00005054"/>
    </source>
</evidence>
<accession>A0A1G9VG73</accession>
<evidence type="ECO:0000259" key="6">
    <source>
        <dbReference type="Pfam" id="PF00551"/>
    </source>
</evidence>
<feature type="domain" description="Formyl transferase N-terminal" evidence="6">
    <location>
        <begin position="34"/>
        <end position="133"/>
    </location>
</feature>
<organism evidence="7 8">
    <name type="scientific">Maricaulis salignorans</name>
    <dbReference type="NCBI Taxonomy" id="144026"/>
    <lineage>
        <taxon>Bacteria</taxon>
        <taxon>Pseudomonadati</taxon>
        <taxon>Pseudomonadota</taxon>
        <taxon>Alphaproteobacteria</taxon>
        <taxon>Maricaulales</taxon>
        <taxon>Maricaulaceae</taxon>
        <taxon>Maricaulis</taxon>
    </lineage>
</organism>
<evidence type="ECO:0000313" key="7">
    <source>
        <dbReference type="EMBL" id="SDM71204.1"/>
    </source>
</evidence>
<dbReference type="InterPro" id="IPR002376">
    <property type="entry name" value="Formyl_transf_N"/>
</dbReference>
<comment type="pathway">
    <text evidence="1">Purine metabolism; IMP biosynthesis via de novo pathway; N(2)-formyl-N(1)-(5-phospho-D-ribosyl)glycinamide from N(1)-(5-phospho-D-ribosyl)glycinamide (10-formyl THF route): step 1/1.</text>
</comment>
<dbReference type="EMBL" id="FNHG01000019">
    <property type="protein sequence ID" value="SDM71204.1"/>
    <property type="molecule type" value="Genomic_DNA"/>
</dbReference>
<dbReference type="PANTHER" id="PTHR43369">
    <property type="entry name" value="PHOSPHORIBOSYLGLYCINAMIDE FORMYLTRANSFERASE"/>
    <property type="match status" value="1"/>
</dbReference>
<evidence type="ECO:0000256" key="3">
    <source>
        <dbReference type="ARBA" id="ARBA00022679"/>
    </source>
</evidence>
<keyword evidence="3 7" id="KW-0808">Transferase</keyword>